<gene>
    <name evidence="2" type="ORF">DRH29_05680</name>
</gene>
<dbReference type="SUPFAM" id="SSF53955">
    <property type="entry name" value="Lysozyme-like"/>
    <property type="match status" value="1"/>
</dbReference>
<dbReference type="AlphaFoldDB" id="A0A420ZB12"/>
<evidence type="ECO:0000259" key="1">
    <source>
        <dbReference type="Pfam" id="PF01464"/>
    </source>
</evidence>
<dbReference type="CDD" id="cd00254">
    <property type="entry name" value="LT-like"/>
    <property type="match status" value="1"/>
</dbReference>
<organism evidence="2 3">
    <name type="scientific">candidate division Kazan bacterium</name>
    <dbReference type="NCBI Taxonomy" id="2202143"/>
    <lineage>
        <taxon>Bacteria</taxon>
        <taxon>Bacteria division Kazan-3B-28</taxon>
    </lineage>
</organism>
<comment type="caution">
    <text evidence="2">The sequence shown here is derived from an EMBL/GenBank/DDBJ whole genome shotgun (WGS) entry which is preliminary data.</text>
</comment>
<reference evidence="2 3" key="1">
    <citation type="submission" date="2018-06" db="EMBL/GenBank/DDBJ databases">
        <title>Extensive metabolic versatility and redundancy in microbially diverse, dynamic hydrothermal sediments.</title>
        <authorList>
            <person name="Dombrowski N."/>
            <person name="Teske A."/>
            <person name="Baker B.J."/>
        </authorList>
    </citation>
    <scope>NUCLEOTIDE SEQUENCE [LARGE SCALE GENOMIC DNA]</scope>
    <source>
        <strain evidence="2">B79_G16</strain>
    </source>
</reference>
<name>A0A420ZB12_UNCK3</name>
<dbReference type="EMBL" id="QMNG01000113">
    <property type="protein sequence ID" value="RLC35839.1"/>
    <property type="molecule type" value="Genomic_DNA"/>
</dbReference>
<dbReference type="InterPro" id="IPR023346">
    <property type="entry name" value="Lysozyme-like_dom_sf"/>
</dbReference>
<dbReference type="Pfam" id="PF01464">
    <property type="entry name" value="SLT"/>
    <property type="match status" value="1"/>
</dbReference>
<accession>A0A420ZB12</accession>
<feature type="domain" description="Transglycosylase SLT" evidence="1">
    <location>
        <begin position="42"/>
        <end position="109"/>
    </location>
</feature>
<proteinExistence type="predicted"/>
<protein>
    <recommendedName>
        <fullName evidence="1">Transglycosylase SLT domain-containing protein</fullName>
    </recommendedName>
</protein>
<dbReference type="Gene3D" id="1.10.530.10">
    <property type="match status" value="1"/>
</dbReference>
<dbReference type="PANTHER" id="PTHR37423:SF2">
    <property type="entry name" value="MEMBRANE-BOUND LYTIC MUREIN TRANSGLYCOSYLASE C"/>
    <property type="match status" value="1"/>
</dbReference>
<sequence>MQADKRLLQRIFYFAPIFYKITERFFGDEDGVMASDLTLWFLAQAIAESNLDHKAKSPAGACGLMQLMPDTFKFINRTLKLGLDDIWDAIQNATAGIGYDYWLYKRLTKYIGHLPYEFILQVVFAEYNWRLGLWSMFKDKLKEGILPINDFPDETQKYLTRIKYYYFGLILINNGQSGRNIS</sequence>
<evidence type="ECO:0000313" key="2">
    <source>
        <dbReference type="EMBL" id="RLC35839.1"/>
    </source>
</evidence>
<dbReference type="InterPro" id="IPR008258">
    <property type="entry name" value="Transglycosylase_SLT_dom_1"/>
</dbReference>
<dbReference type="PANTHER" id="PTHR37423">
    <property type="entry name" value="SOLUBLE LYTIC MUREIN TRANSGLYCOSYLASE-RELATED"/>
    <property type="match status" value="1"/>
</dbReference>
<evidence type="ECO:0000313" key="3">
    <source>
        <dbReference type="Proteomes" id="UP000281261"/>
    </source>
</evidence>
<dbReference type="Proteomes" id="UP000281261">
    <property type="component" value="Unassembled WGS sequence"/>
</dbReference>